<dbReference type="OrthoDB" id="137554at2"/>
<dbReference type="eggNOG" id="ENOG5030TA0">
    <property type="taxonomic scope" value="Bacteria"/>
</dbReference>
<feature type="chain" id="PRO_5002710986" description="DUF2914 domain-containing protein" evidence="1">
    <location>
        <begin position="26"/>
        <end position="313"/>
    </location>
</feature>
<evidence type="ECO:0000313" key="2">
    <source>
        <dbReference type="EMBL" id="ABU57732.1"/>
    </source>
</evidence>
<dbReference type="Proteomes" id="UP000000263">
    <property type="component" value="Chromosome"/>
</dbReference>
<protein>
    <recommendedName>
        <fullName evidence="4">DUF2914 domain-containing protein</fullName>
    </recommendedName>
</protein>
<gene>
    <name evidence="2" type="ordered locus">Rcas_1640</name>
</gene>
<proteinExistence type="predicted"/>
<organism evidence="2 3">
    <name type="scientific">Roseiflexus castenholzii (strain DSM 13941 / HLO8)</name>
    <dbReference type="NCBI Taxonomy" id="383372"/>
    <lineage>
        <taxon>Bacteria</taxon>
        <taxon>Bacillati</taxon>
        <taxon>Chloroflexota</taxon>
        <taxon>Chloroflexia</taxon>
        <taxon>Chloroflexales</taxon>
        <taxon>Roseiflexineae</taxon>
        <taxon>Roseiflexaceae</taxon>
        <taxon>Roseiflexus</taxon>
    </lineage>
</organism>
<evidence type="ECO:0000256" key="1">
    <source>
        <dbReference type="SAM" id="SignalP"/>
    </source>
</evidence>
<keyword evidence="1" id="KW-0732">Signal</keyword>
<dbReference type="RefSeq" id="WP_012120160.1">
    <property type="nucleotide sequence ID" value="NC_009767.1"/>
</dbReference>
<evidence type="ECO:0000313" key="3">
    <source>
        <dbReference type="Proteomes" id="UP000000263"/>
    </source>
</evidence>
<evidence type="ECO:0008006" key="4">
    <source>
        <dbReference type="Google" id="ProtNLM"/>
    </source>
</evidence>
<accession>A7NJR2</accession>
<dbReference type="AlphaFoldDB" id="A7NJR2"/>
<name>A7NJR2_ROSCS</name>
<dbReference type="HOGENOM" id="CLU_888205_0_0_0"/>
<keyword evidence="3" id="KW-1185">Reference proteome</keyword>
<sequence length="313" mass="33818">MMRLFLAIVLLAALMAPGASHSAAAQSPVLPATVYPSSGPAGTRFDFLADGFQSGERIDIWVNAPDGRALPARPDSELQRRVARDGRAAWSWTSPNDIQPGMWSLVARGQRSGAVRVGLFTILPPAAPAAPDANAFPATGRPGTRFVFFAAGFAADDPIGFFLSAPDGEETPVAVEQPRIFNGRVDWAWTAPDNAAPGVWRFRVRGGNSRFEQMLAVTIERPTATVGVTPGRGRAGTRFQFFAEGLQGREGVVFWFNRPDGRAEKAMVERVAINDGRAEWSWIAPDDAQPGQWSMVARGVSSGIERVVLFEIR</sequence>
<dbReference type="KEGG" id="rca:Rcas_1640"/>
<dbReference type="STRING" id="383372.Rcas_1640"/>
<dbReference type="EMBL" id="CP000804">
    <property type="protein sequence ID" value="ABU57732.1"/>
    <property type="molecule type" value="Genomic_DNA"/>
</dbReference>
<reference evidence="2 3" key="1">
    <citation type="submission" date="2007-08" db="EMBL/GenBank/DDBJ databases">
        <title>Complete sequence of Roseiflexus castenholzii DSM 13941.</title>
        <authorList>
            <consortium name="US DOE Joint Genome Institute"/>
            <person name="Copeland A."/>
            <person name="Lucas S."/>
            <person name="Lapidus A."/>
            <person name="Barry K."/>
            <person name="Glavina del Rio T."/>
            <person name="Dalin E."/>
            <person name="Tice H."/>
            <person name="Pitluck S."/>
            <person name="Thompson L.S."/>
            <person name="Brettin T."/>
            <person name="Bruce D."/>
            <person name="Detter J.C."/>
            <person name="Han C."/>
            <person name="Tapia R."/>
            <person name="Schmutz J."/>
            <person name="Larimer F."/>
            <person name="Land M."/>
            <person name="Hauser L."/>
            <person name="Kyrpides N."/>
            <person name="Mikhailova N."/>
            <person name="Bryant D.A."/>
            <person name="Hanada S."/>
            <person name="Tsukatani Y."/>
            <person name="Richardson P."/>
        </authorList>
    </citation>
    <scope>NUCLEOTIDE SEQUENCE [LARGE SCALE GENOMIC DNA]</scope>
    <source>
        <strain evidence="3">DSM 13941 / HLO8</strain>
    </source>
</reference>
<feature type="signal peptide" evidence="1">
    <location>
        <begin position="1"/>
        <end position="25"/>
    </location>
</feature>